<sequence length="1058" mass="114211">MRFAHFFIDRPIFATVLSTVVVLLGAISYTQLPVSQYPDIALPTVVVRASYPGATPEIIAATVATPLEQEINGVEGMLYMESQSTPDGSLQITVTFELGADPDDAQVLVQNRVAVAEPRLPAETRQLGVTTRKSSPELLLVVHMISPDDSRDQLYISNYAYLHVRDALARLPGVGDLTVFGGAQYSMRVWLDIEQIAAREMTAGEVIAALREQNVQVSAGSLGQPPVEEQAAFQLAISSKGRLRTADEFGEIVVKAGDDGRLTRLQDVADIELGAESYDVNSYLDSQNAVAILVFARAGANGVATAHEVKRVMGEVSKDFPPGIDYRIVYNPMDFVEDSINEVFSTLIIATLLVVLTVFIFLQRWQATLIPIMAIPISLIGAFAMMRAFGFSLNNLSLFGLVLAIGVVVDDAIVVVENVERLIAKGLAPKDATKQAMTEVGSALIATTLVLISVFVPTSFLPGISGEFYRQFALTIAGATTISTFVSLTLTPAMCGLLLRPLDAKPGLFTRFFNLLFGWFFRPFNKVFAWSENLYAGFVRRTMRVTLLAVVIYAAVLGGGFYASQAIPPGFIPDQDQGYFIVVAQLPDSASLGRTDEVVRQISKLSMETPGVRNAVAFAGFSGATRTNNSNAAAVFTALDDASDRAAQGLTSDVVLADLRKRISTIKDAGIFVLPPPPVRGIGNAGGFKAQVQDRSGAGFAALRDAANAMLAAANQEPGLVQVFSTFRADAPQLFVDIDRQKAEMLDVPVGAVFEALQVYLGSVYVNDFNLLGRTYRVTAQADHRFRDDINDVYRLRTRSTDGALVPVGTVAEVQRRTAPDRVVRYNLFPAADINGSTLPGVSTGAAMQAVDRIAEENLPPGFGLEWTDLAYQERKAGDMAMYIFPACVLFVFLTLAAQYESWLLPLAIILIVPLCLLFGLFGIWLRGMDNNILTQIGLVVLVALACKNAILIVEFAKTLEDEGHSRVDAAVEACRLRLRAILMTALSFVLGVVPLLIATGAGSEMRRVLGTTVFSGMLGVTVVGLLLTPVFYVLLRAMVSWRTPAEAAPKGKSAVDN</sequence>
<evidence type="ECO:0000256" key="2">
    <source>
        <dbReference type="ARBA" id="ARBA00010942"/>
    </source>
</evidence>
<organism evidence="11 12">
    <name type="scientific">Posidoniimonas polymericola</name>
    <dbReference type="NCBI Taxonomy" id="2528002"/>
    <lineage>
        <taxon>Bacteria</taxon>
        <taxon>Pseudomonadati</taxon>
        <taxon>Planctomycetota</taxon>
        <taxon>Planctomycetia</taxon>
        <taxon>Pirellulales</taxon>
        <taxon>Lacipirellulaceae</taxon>
        <taxon>Posidoniimonas</taxon>
    </lineage>
</organism>
<dbReference type="Gene3D" id="3.30.2090.10">
    <property type="entry name" value="Multidrug efflux transporter AcrB TolC docking domain, DN and DC subdomains"/>
    <property type="match status" value="2"/>
</dbReference>
<dbReference type="Gene3D" id="3.30.70.1430">
    <property type="entry name" value="Multidrug efflux transporter AcrB pore domain"/>
    <property type="match status" value="2"/>
</dbReference>
<dbReference type="PANTHER" id="PTHR32063:SF11">
    <property type="entry name" value="CATION OR DRUG EFFLUX SYSTEM PROTEIN"/>
    <property type="match status" value="1"/>
</dbReference>
<name>A0A5C5YUB5_9BACT</name>
<dbReference type="InterPro" id="IPR027463">
    <property type="entry name" value="AcrB_DN_DC_subdom"/>
</dbReference>
<dbReference type="Pfam" id="PF00873">
    <property type="entry name" value="ACR_tran"/>
    <property type="match status" value="1"/>
</dbReference>
<gene>
    <name evidence="11" type="primary">bepE_3</name>
    <name evidence="11" type="ORF">Pla123a_12120</name>
</gene>
<feature type="transmembrane region" description="Helical" evidence="9">
    <location>
        <begin position="880"/>
        <end position="898"/>
    </location>
</feature>
<protein>
    <submittedName>
        <fullName evidence="11">Efflux pump membrane transporter BepE</fullName>
    </submittedName>
</protein>
<dbReference type="RefSeq" id="WP_146584864.1">
    <property type="nucleotide sequence ID" value="NZ_SJPO01000002.1"/>
</dbReference>
<evidence type="ECO:0000256" key="9">
    <source>
        <dbReference type="SAM" id="Phobius"/>
    </source>
</evidence>
<evidence type="ECO:0000256" key="5">
    <source>
        <dbReference type="ARBA" id="ARBA00022519"/>
    </source>
</evidence>
<dbReference type="InterPro" id="IPR004764">
    <property type="entry name" value="MdtF-like"/>
</dbReference>
<reference evidence="11 12" key="1">
    <citation type="submission" date="2019-02" db="EMBL/GenBank/DDBJ databases">
        <title>Deep-cultivation of Planctomycetes and their phenomic and genomic characterization uncovers novel biology.</title>
        <authorList>
            <person name="Wiegand S."/>
            <person name="Jogler M."/>
            <person name="Boedeker C."/>
            <person name="Pinto D."/>
            <person name="Vollmers J."/>
            <person name="Rivas-Marin E."/>
            <person name="Kohn T."/>
            <person name="Peeters S.H."/>
            <person name="Heuer A."/>
            <person name="Rast P."/>
            <person name="Oberbeckmann S."/>
            <person name="Bunk B."/>
            <person name="Jeske O."/>
            <person name="Meyerdierks A."/>
            <person name="Storesund J.E."/>
            <person name="Kallscheuer N."/>
            <person name="Luecker S."/>
            <person name="Lage O.M."/>
            <person name="Pohl T."/>
            <person name="Merkel B.J."/>
            <person name="Hornburger P."/>
            <person name="Mueller R.-W."/>
            <person name="Bruemmer F."/>
            <person name="Labrenz M."/>
            <person name="Spormann A.M."/>
            <person name="Op Den Camp H."/>
            <person name="Overmann J."/>
            <person name="Amann R."/>
            <person name="Jetten M.S.M."/>
            <person name="Mascher T."/>
            <person name="Medema M.H."/>
            <person name="Devos D.P."/>
            <person name="Kaster A.-K."/>
            <person name="Ovreas L."/>
            <person name="Rohde M."/>
            <person name="Galperin M.Y."/>
            <person name="Jogler C."/>
        </authorList>
    </citation>
    <scope>NUCLEOTIDE SEQUENCE [LARGE SCALE GENOMIC DNA]</scope>
    <source>
        <strain evidence="11 12">Pla123a</strain>
    </source>
</reference>
<feature type="transmembrane region" description="Helical" evidence="9">
    <location>
        <begin position="977"/>
        <end position="998"/>
    </location>
</feature>
<dbReference type="GO" id="GO:0015562">
    <property type="term" value="F:efflux transmembrane transporter activity"/>
    <property type="evidence" value="ECO:0007669"/>
    <property type="project" value="InterPro"/>
</dbReference>
<keyword evidence="6 9" id="KW-0812">Transmembrane</keyword>
<keyword evidence="8 9" id="KW-0472">Membrane</keyword>
<feature type="transmembrane region" description="Helical" evidence="9">
    <location>
        <begin position="904"/>
        <end position="925"/>
    </location>
</feature>
<dbReference type="SUPFAM" id="SSF82866">
    <property type="entry name" value="Multidrug efflux transporter AcrB transmembrane domain"/>
    <property type="match status" value="2"/>
</dbReference>
<comment type="subcellular location">
    <subcellularLocation>
        <location evidence="1">Cell inner membrane</location>
        <topology evidence="1">Multi-pass membrane protein</topology>
    </subcellularLocation>
</comment>
<feature type="transmembrane region" description="Helical" evidence="9">
    <location>
        <begin position="396"/>
        <end position="419"/>
    </location>
</feature>
<evidence type="ECO:0000256" key="1">
    <source>
        <dbReference type="ARBA" id="ARBA00004429"/>
    </source>
</evidence>
<dbReference type="InterPro" id="IPR001036">
    <property type="entry name" value="Acrflvin-R"/>
</dbReference>
<proteinExistence type="inferred from homology"/>
<evidence type="ECO:0000259" key="10">
    <source>
        <dbReference type="PROSITE" id="PS50156"/>
    </source>
</evidence>
<feature type="transmembrane region" description="Helical" evidence="9">
    <location>
        <begin position="12"/>
        <end position="32"/>
    </location>
</feature>
<evidence type="ECO:0000256" key="7">
    <source>
        <dbReference type="ARBA" id="ARBA00022989"/>
    </source>
</evidence>
<evidence type="ECO:0000313" key="11">
    <source>
        <dbReference type="EMBL" id="TWT78420.1"/>
    </source>
</evidence>
<dbReference type="AlphaFoldDB" id="A0A5C5YUB5"/>
<dbReference type="PROSITE" id="PS50156">
    <property type="entry name" value="SSD"/>
    <property type="match status" value="1"/>
</dbReference>
<keyword evidence="3" id="KW-0813">Transport</keyword>
<evidence type="ECO:0000256" key="3">
    <source>
        <dbReference type="ARBA" id="ARBA00022448"/>
    </source>
</evidence>
<feature type="transmembrane region" description="Helical" evidence="9">
    <location>
        <begin position="440"/>
        <end position="460"/>
    </location>
</feature>
<dbReference type="FunFam" id="1.20.1640.10:FF:000001">
    <property type="entry name" value="Efflux pump membrane transporter"/>
    <property type="match status" value="1"/>
</dbReference>
<dbReference type="EMBL" id="SJPO01000002">
    <property type="protein sequence ID" value="TWT78420.1"/>
    <property type="molecule type" value="Genomic_DNA"/>
</dbReference>
<evidence type="ECO:0000313" key="12">
    <source>
        <dbReference type="Proteomes" id="UP000318478"/>
    </source>
</evidence>
<dbReference type="Gene3D" id="1.20.1640.10">
    <property type="entry name" value="Multidrug efflux transporter AcrB transmembrane domain"/>
    <property type="match status" value="2"/>
</dbReference>
<dbReference type="SUPFAM" id="SSF82693">
    <property type="entry name" value="Multidrug efflux transporter AcrB pore domain, PN1, PN2, PC1 and PC2 subdomains"/>
    <property type="match status" value="4"/>
</dbReference>
<keyword evidence="4" id="KW-1003">Cell membrane</keyword>
<dbReference type="Gene3D" id="3.30.70.1320">
    <property type="entry name" value="Multidrug efflux transporter AcrB pore domain like"/>
    <property type="match status" value="1"/>
</dbReference>
<comment type="similarity">
    <text evidence="2">Belongs to the resistance-nodulation-cell division (RND) (TC 2.A.6) family.</text>
</comment>
<evidence type="ECO:0000256" key="8">
    <source>
        <dbReference type="ARBA" id="ARBA00023136"/>
    </source>
</evidence>
<dbReference type="NCBIfam" id="NF000282">
    <property type="entry name" value="RND_permease_1"/>
    <property type="match status" value="1"/>
</dbReference>
<dbReference type="Proteomes" id="UP000318478">
    <property type="component" value="Unassembled WGS sequence"/>
</dbReference>
<feature type="transmembrane region" description="Helical" evidence="9">
    <location>
        <begin position="937"/>
        <end position="957"/>
    </location>
</feature>
<feature type="transmembrane region" description="Helical" evidence="9">
    <location>
        <begin position="472"/>
        <end position="499"/>
    </location>
</feature>
<dbReference type="PRINTS" id="PR00702">
    <property type="entry name" value="ACRIFLAVINRP"/>
</dbReference>
<dbReference type="NCBIfam" id="TIGR00915">
    <property type="entry name" value="2A0602"/>
    <property type="match status" value="1"/>
</dbReference>
<dbReference type="FunFam" id="3.30.70.1430:FF:000001">
    <property type="entry name" value="Efflux pump membrane transporter"/>
    <property type="match status" value="1"/>
</dbReference>
<evidence type="ECO:0000256" key="6">
    <source>
        <dbReference type="ARBA" id="ARBA00022692"/>
    </source>
</evidence>
<accession>A0A5C5YUB5</accession>
<dbReference type="GO" id="GO:0042910">
    <property type="term" value="F:xenobiotic transmembrane transporter activity"/>
    <property type="evidence" value="ECO:0007669"/>
    <property type="project" value="TreeGrafter"/>
</dbReference>
<dbReference type="SUPFAM" id="SSF82714">
    <property type="entry name" value="Multidrug efflux transporter AcrB TolC docking domain, DN and DC subdomains"/>
    <property type="match status" value="2"/>
</dbReference>
<keyword evidence="12" id="KW-1185">Reference proteome</keyword>
<dbReference type="Gene3D" id="3.30.70.1440">
    <property type="entry name" value="Multidrug efflux transporter AcrB pore domain"/>
    <property type="match status" value="1"/>
</dbReference>
<keyword evidence="5" id="KW-0997">Cell inner membrane</keyword>
<keyword evidence="7 9" id="KW-1133">Transmembrane helix</keyword>
<dbReference type="GO" id="GO:0005886">
    <property type="term" value="C:plasma membrane"/>
    <property type="evidence" value="ECO:0007669"/>
    <property type="project" value="UniProtKB-SubCell"/>
</dbReference>
<dbReference type="GO" id="GO:0009636">
    <property type="term" value="P:response to toxic substance"/>
    <property type="evidence" value="ECO:0007669"/>
    <property type="project" value="UniProtKB-ARBA"/>
</dbReference>
<feature type="transmembrane region" description="Helical" evidence="9">
    <location>
        <begin position="1010"/>
        <end position="1036"/>
    </location>
</feature>
<evidence type="ECO:0000256" key="4">
    <source>
        <dbReference type="ARBA" id="ARBA00022475"/>
    </source>
</evidence>
<dbReference type="OrthoDB" id="220575at2"/>
<feature type="transmembrane region" description="Helical" evidence="9">
    <location>
        <begin position="545"/>
        <end position="563"/>
    </location>
</feature>
<feature type="transmembrane region" description="Helical" evidence="9">
    <location>
        <begin position="369"/>
        <end position="390"/>
    </location>
</feature>
<comment type="caution">
    <text evidence="11">The sequence shown here is derived from an EMBL/GenBank/DDBJ whole genome shotgun (WGS) entry which is preliminary data.</text>
</comment>
<dbReference type="InterPro" id="IPR000731">
    <property type="entry name" value="SSD"/>
</dbReference>
<feature type="domain" description="SSD" evidence="10">
    <location>
        <begin position="334"/>
        <end position="497"/>
    </location>
</feature>
<feature type="transmembrane region" description="Helical" evidence="9">
    <location>
        <begin position="343"/>
        <end position="362"/>
    </location>
</feature>
<dbReference type="PANTHER" id="PTHR32063">
    <property type="match status" value="1"/>
</dbReference>